<dbReference type="InParanoid" id="G0NX32"/>
<dbReference type="AlphaFoldDB" id="G0NX32"/>
<feature type="compositionally biased region" description="Acidic residues" evidence="1">
    <location>
        <begin position="299"/>
        <end position="317"/>
    </location>
</feature>
<protein>
    <submittedName>
        <fullName evidence="2">Uncharacterized protein</fullName>
    </submittedName>
</protein>
<feature type="compositionally biased region" description="Acidic residues" evidence="1">
    <location>
        <begin position="268"/>
        <end position="291"/>
    </location>
</feature>
<evidence type="ECO:0000313" key="2">
    <source>
        <dbReference type="EMBL" id="EGT39381.1"/>
    </source>
</evidence>
<reference evidence="3" key="1">
    <citation type="submission" date="2011-07" db="EMBL/GenBank/DDBJ databases">
        <authorList>
            <consortium name="Caenorhabditis brenneri Sequencing and Analysis Consortium"/>
            <person name="Wilson R.K."/>
        </authorList>
    </citation>
    <scope>NUCLEOTIDE SEQUENCE [LARGE SCALE GENOMIC DNA]</scope>
    <source>
        <strain evidence="3">PB2801</strain>
    </source>
</reference>
<sequence length="317" mass="36575">MPFVTCTLCEQHVPKKEASAVPHNPETKRKRGDVLGEGFRRNCRKYLCPYVCRRHFGGKKRKKDSIPEHDIIPGPPHELVHHWIWNSSCNDEETQTEETIGDNLENSSESQLMLETEQTIESDDSSENMKAFFETLESPFFTARTYDQTKKKYIYPAIQEKHEELTEWVREKLIDTVQNNETWFNFRVFSSCEHGDIDEFVESCPAFLSLSSKKDVKALNAVYSVISKGDRLEDIKKVSPHFANLLSNRTTLARSATLPKISFKDEAASTEEEIEEKSESEEEAETDDPDSLWDLLEPCSDDEMDKNQESDEESVFE</sequence>
<evidence type="ECO:0000256" key="1">
    <source>
        <dbReference type="SAM" id="MobiDB-lite"/>
    </source>
</evidence>
<evidence type="ECO:0000313" key="3">
    <source>
        <dbReference type="Proteomes" id="UP000008068"/>
    </source>
</evidence>
<dbReference type="Proteomes" id="UP000008068">
    <property type="component" value="Unassembled WGS sequence"/>
</dbReference>
<organism evidence="3">
    <name type="scientific">Caenorhabditis brenneri</name>
    <name type="common">Nematode worm</name>
    <dbReference type="NCBI Taxonomy" id="135651"/>
    <lineage>
        <taxon>Eukaryota</taxon>
        <taxon>Metazoa</taxon>
        <taxon>Ecdysozoa</taxon>
        <taxon>Nematoda</taxon>
        <taxon>Chromadorea</taxon>
        <taxon>Rhabditida</taxon>
        <taxon>Rhabditina</taxon>
        <taxon>Rhabditomorpha</taxon>
        <taxon>Rhabditoidea</taxon>
        <taxon>Rhabditidae</taxon>
        <taxon>Peloderinae</taxon>
        <taxon>Caenorhabditis</taxon>
    </lineage>
</organism>
<gene>
    <name evidence="2" type="ORF">CAEBREN_02931</name>
</gene>
<accession>G0NX32</accession>
<feature type="region of interest" description="Disordered" evidence="1">
    <location>
        <begin position="265"/>
        <end position="317"/>
    </location>
</feature>
<keyword evidence="3" id="KW-1185">Reference proteome</keyword>
<name>G0NX32_CAEBE</name>
<proteinExistence type="predicted"/>
<dbReference type="HOGENOM" id="CLU_877795_0_0_1"/>
<dbReference type="EMBL" id="GL379969">
    <property type="protein sequence ID" value="EGT39381.1"/>
    <property type="molecule type" value="Genomic_DNA"/>
</dbReference>